<feature type="non-terminal residue" evidence="2">
    <location>
        <position position="208"/>
    </location>
</feature>
<dbReference type="Pfam" id="PF20209">
    <property type="entry name" value="DUF6570"/>
    <property type="match status" value="1"/>
</dbReference>
<protein>
    <recommendedName>
        <fullName evidence="1">DUF6570 domain-containing protein</fullName>
    </recommendedName>
</protein>
<name>A0A820DQ29_9BILA</name>
<dbReference type="EMBL" id="CAJOBB010009836">
    <property type="protein sequence ID" value="CAF4234866.1"/>
    <property type="molecule type" value="Genomic_DNA"/>
</dbReference>
<dbReference type="AlphaFoldDB" id="A0A820DQ29"/>
<accession>A0A820DQ29</accession>
<reference evidence="2" key="1">
    <citation type="submission" date="2021-02" db="EMBL/GenBank/DDBJ databases">
        <authorList>
            <person name="Nowell W R."/>
        </authorList>
    </citation>
    <scope>NUCLEOTIDE SEQUENCE</scope>
</reference>
<sequence>PARHHLRKILSVRRQRILDALIWLKENNVLYSHISLDKHVIASLPDDDVPESIWETLDHILDDKNALAEREGYTEDPLTSDQAMSEKATSDFIPLNPSGVLDVNGASVSVEDINNQMLQKLRIDTNKQSANLSEINTNDDLIHMIPRGSAPTNEYNNPTLLLDNLHIIMSHPLATTENFATSGPATILIDKLFASLLRAPDPSWMNFV</sequence>
<dbReference type="InterPro" id="IPR046700">
    <property type="entry name" value="DUF6570"/>
</dbReference>
<evidence type="ECO:0000259" key="1">
    <source>
        <dbReference type="Pfam" id="PF20209"/>
    </source>
</evidence>
<gene>
    <name evidence="2" type="ORF">KXQ929_LOCUS41938</name>
</gene>
<feature type="domain" description="DUF6570" evidence="1">
    <location>
        <begin position="5"/>
        <end position="40"/>
    </location>
</feature>
<comment type="caution">
    <text evidence="2">The sequence shown here is derived from an EMBL/GenBank/DDBJ whole genome shotgun (WGS) entry which is preliminary data.</text>
</comment>
<dbReference type="Proteomes" id="UP000663868">
    <property type="component" value="Unassembled WGS sequence"/>
</dbReference>
<proteinExistence type="predicted"/>
<evidence type="ECO:0000313" key="2">
    <source>
        <dbReference type="EMBL" id="CAF4234866.1"/>
    </source>
</evidence>
<evidence type="ECO:0000313" key="3">
    <source>
        <dbReference type="Proteomes" id="UP000663868"/>
    </source>
</evidence>
<organism evidence="2 3">
    <name type="scientific">Adineta steineri</name>
    <dbReference type="NCBI Taxonomy" id="433720"/>
    <lineage>
        <taxon>Eukaryota</taxon>
        <taxon>Metazoa</taxon>
        <taxon>Spiralia</taxon>
        <taxon>Gnathifera</taxon>
        <taxon>Rotifera</taxon>
        <taxon>Eurotatoria</taxon>
        <taxon>Bdelloidea</taxon>
        <taxon>Adinetida</taxon>
        <taxon>Adinetidae</taxon>
        <taxon>Adineta</taxon>
    </lineage>
</organism>
<feature type="non-terminal residue" evidence="2">
    <location>
        <position position="1"/>
    </location>
</feature>